<proteinExistence type="predicted"/>
<dbReference type="AlphaFoldDB" id="A0A4P6ELN8"/>
<dbReference type="OrthoDB" id="956698at2"/>
<accession>A0A4P6ELN8</accession>
<dbReference type="InterPro" id="IPR001647">
    <property type="entry name" value="HTH_TetR"/>
</dbReference>
<dbReference type="SUPFAM" id="SSF46689">
    <property type="entry name" value="Homeodomain-like"/>
    <property type="match status" value="1"/>
</dbReference>
<dbReference type="PANTHER" id="PTHR30055:SF238">
    <property type="entry name" value="MYCOFACTOCIN BIOSYNTHESIS TRANSCRIPTIONAL REGULATOR MFTR-RELATED"/>
    <property type="match status" value="1"/>
</dbReference>
<dbReference type="GO" id="GO:0003700">
    <property type="term" value="F:DNA-binding transcription factor activity"/>
    <property type="evidence" value="ECO:0007669"/>
    <property type="project" value="TreeGrafter"/>
</dbReference>
<reference evidence="6 7" key="1">
    <citation type="submission" date="2019-01" db="EMBL/GenBank/DDBJ databases">
        <title>Genome sequencing of strain DFW100M-13.</title>
        <authorList>
            <person name="Heo J."/>
            <person name="Kim S.-J."/>
            <person name="Kim J.-S."/>
            <person name="Hong S.-B."/>
            <person name="Kwon S.-W."/>
        </authorList>
    </citation>
    <scope>NUCLEOTIDE SEQUENCE [LARGE SCALE GENOMIC DNA]</scope>
    <source>
        <strain evidence="6 7">DFW100M-13</strain>
    </source>
</reference>
<dbReference type="PRINTS" id="PR00455">
    <property type="entry name" value="HTHTETR"/>
</dbReference>
<keyword evidence="7" id="KW-1185">Reference proteome</keyword>
<dbReference type="RefSeq" id="WP_129391987.1">
    <property type="nucleotide sequence ID" value="NZ_CP035494.1"/>
</dbReference>
<evidence type="ECO:0000256" key="1">
    <source>
        <dbReference type="ARBA" id="ARBA00023015"/>
    </source>
</evidence>
<name>A0A4P6ELN8_9MICO</name>
<evidence type="ECO:0000256" key="4">
    <source>
        <dbReference type="PROSITE-ProRule" id="PRU00335"/>
    </source>
</evidence>
<dbReference type="Proteomes" id="UP000293995">
    <property type="component" value="Chromosome"/>
</dbReference>
<protein>
    <submittedName>
        <fullName evidence="6">TetR family transcriptional regulator</fullName>
    </submittedName>
</protein>
<dbReference type="GO" id="GO:0000976">
    <property type="term" value="F:transcription cis-regulatory region binding"/>
    <property type="evidence" value="ECO:0007669"/>
    <property type="project" value="TreeGrafter"/>
</dbReference>
<keyword evidence="3" id="KW-0804">Transcription</keyword>
<evidence type="ECO:0000259" key="5">
    <source>
        <dbReference type="PROSITE" id="PS50977"/>
    </source>
</evidence>
<evidence type="ECO:0000256" key="3">
    <source>
        <dbReference type="ARBA" id="ARBA00023163"/>
    </source>
</evidence>
<keyword evidence="2 4" id="KW-0238">DNA-binding</keyword>
<dbReference type="InterPro" id="IPR009057">
    <property type="entry name" value="Homeodomain-like_sf"/>
</dbReference>
<feature type="domain" description="HTH tetR-type" evidence="5">
    <location>
        <begin position="14"/>
        <end position="74"/>
    </location>
</feature>
<dbReference type="PANTHER" id="PTHR30055">
    <property type="entry name" value="HTH-TYPE TRANSCRIPTIONAL REGULATOR RUTR"/>
    <property type="match status" value="1"/>
</dbReference>
<evidence type="ECO:0000256" key="2">
    <source>
        <dbReference type="ARBA" id="ARBA00023125"/>
    </source>
</evidence>
<gene>
    <name evidence="6" type="ORF">ET475_14875</name>
</gene>
<dbReference type="Pfam" id="PF00440">
    <property type="entry name" value="TetR_N"/>
    <property type="match status" value="1"/>
</dbReference>
<evidence type="ECO:0000313" key="6">
    <source>
        <dbReference type="EMBL" id="QAY61137.1"/>
    </source>
</evidence>
<dbReference type="InterPro" id="IPR050109">
    <property type="entry name" value="HTH-type_TetR-like_transc_reg"/>
</dbReference>
<sequence>MSDPAVSRPGRPKVSSRATLAEAACELFLEQGFAATAIVDITRRAGVSRSSFFNYFGSKSDILWAVFDERMDAALRRLSAGDEVRPALAQIAGDFAPDALALALVNAEAMGIADELDREAAVRRARIADAAAHRLEQAGLESLRAAVMGAAFAGAVWAAVRAWAHDGAGRAPLQPTLERALALVPDLLP</sequence>
<dbReference type="KEGG" id="mprt:ET475_14875"/>
<evidence type="ECO:0000313" key="7">
    <source>
        <dbReference type="Proteomes" id="UP000293995"/>
    </source>
</evidence>
<keyword evidence="1" id="KW-0805">Transcription regulation</keyword>
<dbReference type="Gene3D" id="1.10.357.10">
    <property type="entry name" value="Tetracycline Repressor, domain 2"/>
    <property type="match status" value="1"/>
</dbReference>
<feature type="DNA-binding region" description="H-T-H motif" evidence="4">
    <location>
        <begin position="37"/>
        <end position="56"/>
    </location>
</feature>
<organism evidence="6 7">
    <name type="scientific">Microbacterium protaetiae</name>
    <dbReference type="NCBI Taxonomy" id="2509458"/>
    <lineage>
        <taxon>Bacteria</taxon>
        <taxon>Bacillati</taxon>
        <taxon>Actinomycetota</taxon>
        <taxon>Actinomycetes</taxon>
        <taxon>Micrococcales</taxon>
        <taxon>Microbacteriaceae</taxon>
        <taxon>Microbacterium</taxon>
    </lineage>
</organism>
<dbReference type="EMBL" id="CP035494">
    <property type="protein sequence ID" value="QAY61137.1"/>
    <property type="molecule type" value="Genomic_DNA"/>
</dbReference>
<dbReference type="PROSITE" id="PS50977">
    <property type="entry name" value="HTH_TETR_2"/>
    <property type="match status" value="1"/>
</dbReference>